<dbReference type="AlphaFoldDB" id="B3GUT5"/>
<reference evidence="6" key="1">
    <citation type="journal article" date="2006" name="PLoS Pathog.">
        <title>New perspectives on host-parasite interplay by comparative transcriptomic and proteomic analyses of Schistosoma japonicum.</title>
        <authorList>
            <person name="Liu F."/>
            <person name="Lu J."/>
            <person name="Hu W."/>
            <person name="Wang S.Y."/>
            <person name="Cui S.J."/>
            <person name="Chi M."/>
            <person name="Yan Q."/>
            <person name="Wang X.R."/>
            <person name="Song H.D."/>
            <person name="Xu X.N."/>
            <person name="Wang J.J."/>
            <person name="Zhang X.L."/>
            <person name="Zhang X."/>
            <person name="Wang Z.Q."/>
            <person name="Xue C.L."/>
            <person name="Brindley P.J."/>
            <person name="McManus D.P."/>
            <person name="Yang P.Y."/>
            <person name="Feng Z."/>
            <person name="Chen Z."/>
            <person name="Han Z.G."/>
        </authorList>
    </citation>
    <scope>NUCLEOTIDE SEQUENCE</scope>
</reference>
<keyword evidence="1 4" id="KW-1015">Disulfide bond</keyword>
<dbReference type="PRINTS" id="PR00421">
    <property type="entry name" value="THIOREDOXIN"/>
</dbReference>
<dbReference type="EMBL" id="FN315651">
    <property type="protein sequence ID" value="CAX71383.1"/>
    <property type="molecule type" value="mRNA"/>
</dbReference>
<dbReference type="EMBL" id="FN315649">
    <property type="protein sequence ID" value="CAX71381.1"/>
    <property type="molecule type" value="mRNA"/>
</dbReference>
<dbReference type="FunFam" id="3.40.30.10:FF:000245">
    <property type="entry name" value="Thioredoxin"/>
    <property type="match status" value="1"/>
</dbReference>
<keyword evidence="4" id="KW-0676">Redox-active center</keyword>
<feature type="site" description="Deprotonates C-terminal active site Cys" evidence="3">
    <location>
        <position position="28"/>
    </location>
</feature>
<feature type="domain" description="Thioredoxin" evidence="5">
    <location>
        <begin position="1"/>
        <end position="106"/>
    </location>
</feature>
<evidence type="ECO:0000256" key="4">
    <source>
        <dbReference type="PIRSR" id="PIRSR000077-4"/>
    </source>
</evidence>
<reference evidence="6" key="2">
    <citation type="submission" date="2008-03" db="EMBL/GenBank/DDBJ databases">
        <authorList>
            <person name="Liu F."/>
            <person name="Lu J."/>
            <person name="Hu W."/>
            <person name="Wang S.-Y."/>
            <person name="Cui S.-J."/>
            <person name="Chi M."/>
            <person name="Yan Q."/>
            <person name="Wang X.-R."/>
            <person name="Song H.-D."/>
            <person name="Xu X.-N."/>
            <person name="Wang J.-J."/>
            <person name="Zhang X.-L."/>
            <person name="Zhang X."/>
            <person name="Wang Z.-Q."/>
            <person name="Xue C.-L."/>
            <person name="Brindley P.J."/>
            <person name="McManus D.P."/>
            <person name="Yang P.-Y."/>
            <person name="Feng Z."/>
            <person name="Chen Z."/>
            <person name="Han Z.-G."/>
        </authorList>
    </citation>
    <scope>NUCLEOTIDE SEQUENCE</scope>
</reference>
<sequence length="106" mass="11880">MSNVLHIETDDDFDSFLKENKDKLIVVDFFATWCGPCKKIAPAFEALSADRSALYVKVDVDKLEETAKRYDVTAMPTFVVIKNGEKVDTVVGASIENVEAVIRKHK</sequence>
<evidence type="ECO:0000256" key="1">
    <source>
        <dbReference type="ARBA" id="ARBA00023157"/>
    </source>
</evidence>
<evidence type="ECO:0000256" key="2">
    <source>
        <dbReference type="PIRNR" id="PIRNR000077"/>
    </source>
</evidence>
<feature type="active site" description="Nucleophile" evidence="3">
    <location>
        <position position="34"/>
    </location>
</feature>
<dbReference type="EMBL" id="EZ000056">
    <property type="protein sequence ID" value="ACE06836.1"/>
    <property type="molecule type" value="mRNA"/>
</dbReference>
<evidence type="ECO:0000313" key="7">
    <source>
        <dbReference type="EMBL" id="CAX71381.1"/>
    </source>
</evidence>
<feature type="site" description="Contributes to redox potential value" evidence="3">
    <location>
        <position position="36"/>
    </location>
</feature>
<dbReference type="PROSITE" id="PS00194">
    <property type="entry name" value="THIOREDOXIN_1"/>
    <property type="match status" value="1"/>
</dbReference>
<accession>B3GUT5</accession>
<organism evidence="6">
    <name type="scientific">Schistosoma japonicum</name>
    <name type="common">Blood fluke</name>
    <dbReference type="NCBI Taxonomy" id="6182"/>
    <lineage>
        <taxon>Eukaryota</taxon>
        <taxon>Metazoa</taxon>
        <taxon>Spiralia</taxon>
        <taxon>Lophotrochozoa</taxon>
        <taxon>Platyhelminthes</taxon>
        <taxon>Trematoda</taxon>
        <taxon>Digenea</taxon>
        <taxon>Strigeidida</taxon>
        <taxon>Schistosomatoidea</taxon>
        <taxon>Schistosomatidae</taxon>
        <taxon>Schistosoma</taxon>
    </lineage>
</organism>
<proteinExistence type="evidence at transcript level"/>
<reference evidence="7" key="3">
    <citation type="journal article" date="2009" name="Nature">
        <title>The Schistosoma japonicum genome reveals features of host-parasite interplay.</title>
        <authorList>
            <person name="Liu F."/>
            <person name="Zhou Y."/>
            <person name="Wang Z.Q."/>
            <person name="Lu G."/>
            <person name="Zheng H."/>
            <person name="Brindley P.J."/>
            <person name="McManus D.P."/>
            <person name="Blair D."/>
            <person name="Zhang Q.H."/>
            <person name="Zhong Y."/>
            <person name="Wang S."/>
            <person name="Han Z.G."/>
            <person name="Chen Z."/>
        </authorList>
    </citation>
    <scope>NUCLEOTIDE SEQUENCE</scope>
    <source>
        <strain evidence="7">Anhui</strain>
    </source>
</reference>
<evidence type="ECO:0000259" key="5">
    <source>
        <dbReference type="PROSITE" id="PS51352"/>
    </source>
</evidence>
<evidence type="ECO:0000313" key="6">
    <source>
        <dbReference type="EMBL" id="ACE06836.1"/>
    </source>
</evidence>
<dbReference type="SUPFAM" id="SSF52833">
    <property type="entry name" value="Thioredoxin-like"/>
    <property type="match status" value="1"/>
</dbReference>
<dbReference type="InterPro" id="IPR017937">
    <property type="entry name" value="Thioredoxin_CS"/>
</dbReference>
<dbReference type="PIRSF" id="PIRSF000077">
    <property type="entry name" value="Thioredoxin"/>
    <property type="match status" value="1"/>
</dbReference>
<dbReference type="Gene3D" id="3.40.30.10">
    <property type="entry name" value="Glutaredoxin"/>
    <property type="match status" value="1"/>
</dbReference>
<protein>
    <recommendedName>
        <fullName evidence="2">Thioredoxin</fullName>
    </recommendedName>
</protein>
<dbReference type="PANTHER" id="PTHR46115">
    <property type="entry name" value="THIOREDOXIN-LIKE PROTEIN 1"/>
    <property type="match status" value="1"/>
</dbReference>
<dbReference type="EMBL" id="FN315652">
    <property type="protein sequence ID" value="CAX71384.1"/>
    <property type="molecule type" value="mRNA"/>
</dbReference>
<comment type="similarity">
    <text evidence="2">Belongs to the thioredoxin family.</text>
</comment>
<name>B3GUT5_SCHJA</name>
<evidence type="ECO:0000256" key="3">
    <source>
        <dbReference type="PIRSR" id="PIRSR000077-1"/>
    </source>
</evidence>
<dbReference type="InterPro" id="IPR005746">
    <property type="entry name" value="Thioredoxin"/>
</dbReference>
<dbReference type="PROSITE" id="PS51352">
    <property type="entry name" value="THIOREDOXIN_2"/>
    <property type="match status" value="1"/>
</dbReference>
<dbReference type="NCBIfam" id="TIGR01068">
    <property type="entry name" value="thioredoxin"/>
    <property type="match status" value="1"/>
</dbReference>
<feature type="active site" description="Nucleophile" evidence="3">
    <location>
        <position position="37"/>
    </location>
</feature>
<feature type="disulfide bond" description="Redox-active" evidence="4">
    <location>
        <begin position="34"/>
        <end position="37"/>
    </location>
</feature>
<dbReference type="GO" id="GO:0015035">
    <property type="term" value="F:protein-disulfide reductase activity"/>
    <property type="evidence" value="ECO:0007669"/>
    <property type="project" value="InterPro"/>
</dbReference>
<reference evidence="7" key="4">
    <citation type="submission" date="2009-03" db="EMBL/GenBank/DDBJ databases">
        <authorList>
            <person name="Gang L."/>
        </authorList>
    </citation>
    <scope>NUCLEOTIDE SEQUENCE</scope>
    <source>
        <strain evidence="7">Anhui</strain>
    </source>
</reference>
<dbReference type="Pfam" id="PF00085">
    <property type="entry name" value="Thioredoxin"/>
    <property type="match status" value="1"/>
</dbReference>
<dbReference type="InterPro" id="IPR036249">
    <property type="entry name" value="Thioredoxin-like_sf"/>
</dbReference>
<dbReference type="CDD" id="cd02947">
    <property type="entry name" value="TRX_family"/>
    <property type="match status" value="1"/>
</dbReference>
<dbReference type="InterPro" id="IPR013766">
    <property type="entry name" value="Thioredoxin_domain"/>
</dbReference>
<feature type="site" description="Contributes to redox potential value" evidence="3">
    <location>
        <position position="35"/>
    </location>
</feature>